<dbReference type="EMBL" id="JAQQDW010000139">
    <property type="protein sequence ID" value="MFM0108795.1"/>
    <property type="molecule type" value="Genomic_DNA"/>
</dbReference>
<proteinExistence type="predicted"/>
<evidence type="ECO:0000313" key="1">
    <source>
        <dbReference type="EMBL" id="MFM0108795.1"/>
    </source>
</evidence>
<organism evidence="1 2">
    <name type="scientific">Paraburkholderia rhynchosiae</name>
    <dbReference type="NCBI Taxonomy" id="487049"/>
    <lineage>
        <taxon>Bacteria</taxon>
        <taxon>Pseudomonadati</taxon>
        <taxon>Pseudomonadota</taxon>
        <taxon>Betaproteobacteria</taxon>
        <taxon>Burkholderiales</taxon>
        <taxon>Burkholderiaceae</taxon>
        <taxon>Paraburkholderia</taxon>
    </lineage>
</organism>
<reference evidence="1 2" key="1">
    <citation type="journal article" date="2024" name="Chem. Sci.">
        <title>Discovery of megapolipeptins by genome mining of a Burkholderiales bacteria collection.</title>
        <authorList>
            <person name="Paulo B.S."/>
            <person name="Recchia M.J.J."/>
            <person name="Lee S."/>
            <person name="Fergusson C.H."/>
            <person name="Romanowski S.B."/>
            <person name="Hernandez A."/>
            <person name="Krull N."/>
            <person name="Liu D.Y."/>
            <person name="Cavanagh H."/>
            <person name="Bos A."/>
            <person name="Gray C.A."/>
            <person name="Murphy B.T."/>
            <person name="Linington R.G."/>
            <person name="Eustaquio A.S."/>
        </authorList>
    </citation>
    <scope>NUCLEOTIDE SEQUENCE [LARGE SCALE GENOMIC DNA]</scope>
    <source>
        <strain evidence="1 2">RL18-126-BIB-B</strain>
    </source>
</reference>
<evidence type="ECO:0000313" key="2">
    <source>
        <dbReference type="Proteomes" id="UP001629235"/>
    </source>
</evidence>
<gene>
    <name evidence="1" type="ORF">PQR01_36735</name>
</gene>
<protein>
    <submittedName>
        <fullName evidence="1">Uncharacterized protein</fullName>
    </submittedName>
</protein>
<comment type="caution">
    <text evidence="1">The sequence shown here is derived from an EMBL/GenBank/DDBJ whole genome shotgun (WGS) entry which is preliminary data.</text>
</comment>
<dbReference type="Proteomes" id="UP001629235">
    <property type="component" value="Unassembled WGS sequence"/>
</dbReference>
<name>A0ACC7NPV9_9BURK</name>
<keyword evidence="2" id="KW-1185">Reference proteome</keyword>
<accession>A0ACC7NPV9</accession>
<sequence length="93" mass="10142">MPFVLSLFLADFSWKKRLAALASRTERLAALDLLNVQVATVARYPACCANNNGAVSRGDGTRKAAAEDDERYENLSGRPAFILRSDTKRGIAP</sequence>